<sequence length="210" mass="20609">MAPRCPPYAARVQGRLQAQPQQRGGPRAAVSLLRAPGGGRPGAPAPAGTRAPFHGRARRGGDGLSRRLRRAAPCPSAPTCLLPGGACAAAVGRAQPGTARAGGASHGEDQQSRDRGALGGGSSELPEGDPLPRLGSPEARGVHLRLGSSEASGGPSQAGGPLRLVGVHLRQGSSKASGGPSQAGVLRGRGGPSQAGVLRGQGGPSQAGVV</sequence>
<dbReference type="AlphaFoldDB" id="A0AAV7LW97"/>
<protein>
    <submittedName>
        <fullName evidence="2">Uncharacterized protein</fullName>
    </submittedName>
</protein>
<dbReference type="EMBL" id="JANPWB010000014">
    <property type="protein sequence ID" value="KAJ1095531.1"/>
    <property type="molecule type" value="Genomic_DNA"/>
</dbReference>
<accession>A0AAV7LW97</accession>
<proteinExistence type="predicted"/>
<keyword evidence="3" id="KW-1185">Reference proteome</keyword>
<feature type="region of interest" description="Disordered" evidence="1">
    <location>
        <begin position="97"/>
        <end position="210"/>
    </location>
</feature>
<comment type="caution">
    <text evidence="2">The sequence shown here is derived from an EMBL/GenBank/DDBJ whole genome shotgun (WGS) entry which is preliminary data.</text>
</comment>
<organism evidence="2 3">
    <name type="scientific">Pleurodeles waltl</name>
    <name type="common">Iberian ribbed newt</name>
    <dbReference type="NCBI Taxonomy" id="8319"/>
    <lineage>
        <taxon>Eukaryota</taxon>
        <taxon>Metazoa</taxon>
        <taxon>Chordata</taxon>
        <taxon>Craniata</taxon>
        <taxon>Vertebrata</taxon>
        <taxon>Euteleostomi</taxon>
        <taxon>Amphibia</taxon>
        <taxon>Batrachia</taxon>
        <taxon>Caudata</taxon>
        <taxon>Salamandroidea</taxon>
        <taxon>Salamandridae</taxon>
        <taxon>Pleurodelinae</taxon>
        <taxon>Pleurodeles</taxon>
    </lineage>
</organism>
<feature type="region of interest" description="Disordered" evidence="1">
    <location>
        <begin position="13"/>
        <end position="71"/>
    </location>
</feature>
<feature type="compositionally biased region" description="Gly residues" evidence="1">
    <location>
        <begin position="187"/>
        <end position="210"/>
    </location>
</feature>
<feature type="compositionally biased region" description="Polar residues" evidence="1">
    <location>
        <begin position="171"/>
        <end position="180"/>
    </location>
</feature>
<gene>
    <name evidence="2" type="ORF">NDU88_000693</name>
</gene>
<reference evidence="2" key="1">
    <citation type="journal article" date="2022" name="bioRxiv">
        <title>Sequencing and chromosome-scale assembly of the giantPleurodeles waltlgenome.</title>
        <authorList>
            <person name="Brown T."/>
            <person name="Elewa A."/>
            <person name="Iarovenko S."/>
            <person name="Subramanian E."/>
            <person name="Araus A.J."/>
            <person name="Petzold A."/>
            <person name="Susuki M."/>
            <person name="Suzuki K.-i.T."/>
            <person name="Hayashi T."/>
            <person name="Toyoda A."/>
            <person name="Oliveira C."/>
            <person name="Osipova E."/>
            <person name="Leigh N.D."/>
            <person name="Simon A."/>
            <person name="Yun M.H."/>
        </authorList>
    </citation>
    <scope>NUCLEOTIDE SEQUENCE</scope>
    <source>
        <strain evidence="2">20211129_DDA</strain>
        <tissue evidence="2">Liver</tissue>
    </source>
</reference>
<dbReference type="Proteomes" id="UP001066276">
    <property type="component" value="Chromosome 10"/>
</dbReference>
<evidence type="ECO:0000313" key="2">
    <source>
        <dbReference type="EMBL" id="KAJ1095531.1"/>
    </source>
</evidence>
<evidence type="ECO:0000313" key="3">
    <source>
        <dbReference type="Proteomes" id="UP001066276"/>
    </source>
</evidence>
<feature type="compositionally biased region" description="Basic and acidic residues" evidence="1">
    <location>
        <begin position="106"/>
        <end position="116"/>
    </location>
</feature>
<name>A0AAV7LW97_PLEWA</name>
<evidence type="ECO:0000256" key="1">
    <source>
        <dbReference type="SAM" id="MobiDB-lite"/>
    </source>
</evidence>